<gene>
    <name evidence="2" type="ORF">KB893_016715</name>
    <name evidence="1" type="ORF">KB893_08890</name>
</gene>
<dbReference type="EMBL" id="JAGQFT010000064">
    <property type="protein sequence ID" value="MBR0562631.1"/>
    <property type="molecule type" value="Genomic_DNA"/>
</dbReference>
<proteinExistence type="predicted"/>
<reference evidence="2 3" key="1">
    <citation type="journal article" date="2021" name="Microbiol. Resour. Announc.">
        <title>Draft Genome Sequence of Coralloluteibacterium stylophorae LMG 29479T.</title>
        <authorList>
            <person name="Karlyshev A.V."/>
            <person name="Kudryashova E.B."/>
            <person name="Ariskina E.V."/>
            <person name="Conroy A.P."/>
            <person name="Abidueva E.Y."/>
        </authorList>
    </citation>
    <scope>NUCLEOTIDE SEQUENCE [LARGE SCALE GENOMIC DNA]</scope>
    <source>
        <strain evidence="2 3">LMG 29479</strain>
    </source>
</reference>
<dbReference type="EMBL" id="JAGQFT020000014">
    <property type="protein sequence ID" value="MBS7458786.1"/>
    <property type="molecule type" value="Genomic_DNA"/>
</dbReference>
<comment type="caution">
    <text evidence="1">The sequence shown here is derived from an EMBL/GenBank/DDBJ whole genome shotgun (WGS) entry which is preliminary data.</text>
</comment>
<accession>A0A8J7VUQ9</accession>
<protein>
    <submittedName>
        <fullName evidence="1">Uncharacterized protein</fullName>
    </submittedName>
</protein>
<keyword evidence="3" id="KW-1185">Reference proteome</keyword>
<reference evidence="1" key="2">
    <citation type="submission" date="2021-04" db="EMBL/GenBank/DDBJ databases">
        <authorList>
            <person name="Karlyshev A.V."/>
        </authorList>
    </citation>
    <scope>NUCLEOTIDE SEQUENCE</scope>
    <source>
        <strain evidence="1">LMG 29479</strain>
    </source>
</reference>
<organism evidence="1">
    <name type="scientific">Coralloluteibacterium stylophorae</name>
    <dbReference type="NCBI Taxonomy" id="1776034"/>
    <lineage>
        <taxon>Bacteria</taxon>
        <taxon>Pseudomonadati</taxon>
        <taxon>Pseudomonadota</taxon>
        <taxon>Gammaproteobacteria</taxon>
        <taxon>Lysobacterales</taxon>
        <taxon>Lysobacteraceae</taxon>
        <taxon>Coralloluteibacterium</taxon>
    </lineage>
</organism>
<sequence length="103" mass="11797">MAGDRVWQNRQAFEEKLDALQQQNAIGENDRETLLGHFDRLQREISDELALVIKPEYERRVAEDGEDAARAWMALAGEDLGRRAGEQTRAMILDIMERAREAA</sequence>
<evidence type="ECO:0000313" key="1">
    <source>
        <dbReference type="EMBL" id="MBR0562631.1"/>
    </source>
</evidence>
<evidence type="ECO:0000313" key="2">
    <source>
        <dbReference type="EMBL" id="MBS7458786.1"/>
    </source>
</evidence>
<evidence type="ECO:0000313" key="3">
    <source>
        <dbReference type="Proteomes" id="UP000675747"/>
    </source>
</evidence>
<dbReference type="Proteomes" id="UP000675747">
    <property type="component" value="Unassembled WGS sequence"/>
</dbReference>
<name>A0A8J7VUQ9_9GAMM</name>
<dbReference type="RefSeq" id="WP_211926571.1">
    <property type="nucleotide sequence ID" value="NZ_JAGQFT020000014.1"/>
</dbReference>
<dbReference type="AlphaFoldDB" id="A0A8J7VUQ9"/>